<sequence length="572" mass="64922">MASSTGTYCDICQNRHICKAAEEYCPVCEEALCTDCKDHHKLAKATKNHQAISIDEYNKLPAFIREIKQHCDKHGDRFEFFCPTHNELCCKRCITTSHNECKECKVIEDFVEFSKSSAAIDEYEQTLKDVEKNAQTAIADRKNNVEEFEKQTQAIRKQIKNKRIEIYRHFDNLEETIMKELSTIESEKKQNVQSVIEKLDENKNRNIQLKENIDAMKKYGSNIQVFMGTIKLQQSVSSQEKFVRSLQDDESLRIVNLECSISEELNNIKSRIRSFGTVTPITSDPRTQFKWKSDKSAQILTTPTDMNSINNIHTRLICKINVKTPKTITSCLVGKYVMFSNTKSSMANGCLLQYDINGNYLKEIELTQSLAFDIVFIDFDTVAVTGGSSLFNVYIVDVATLQVKRVIHVGEENCIYGATYKNEFIIGCIRGNSLKMFNIVNNKDVTIPILPFKTKNTRGTYIDSDDNSFYHSDYTDGAVTCYGLKGNIMWSFKDVDLQKPRSACLDSNSNVYVAGSDSNNVVVISSDGLNSKQLLGPDDGIRYPHAIHYDKSSNRLLVANKYGPAFLYQVSS</sequence>
<evidence type="ECO:0000256" key="1">
    <source>
        <dbReference type="PROSITE-ProRule" id="PRU00024"/>
    </source>
</evidence>
<dbReference type="InterPro" id="IPR002048">
    <property type="entry name" value="EF_hand_dom"/>
</dbReference>
<reference evidence="5" key="1">
    <citation type="submission" date="2018-11" db="EMBL/GenBank/DDBJ databases">
        <authorList>
            <person name="Alioto T."/>
            <person name="Alioto T."/>
        </authorList>
    </citation>
    <scope>NUCLEOTIDE SEQUENCE</scope>
</reference>
<dbReference type="InterPro" id="IPR000315">
    <property type="entry name" value="Znf_B-box"/>
</dbReference>
<feature type="domain" description="EF-hand" evidence="4">
    <location>
        <begin position="187"/>
        <end position="222"/>
    </location>
</feature>
<dbReference type="InterPro" id="IPR047153">
    <property type="entry name" value="TRIM45/56/19-like"/>
</dbReference>
<feature type="domain" description="B box-type" evidence="3">
    <location>
        <begin position="11"/>
        <end position="54"/>
    </location>
</feature>
<dbReference type="GO" id="GO:0008270">
    <property type="term" value="F:zinc ion binding"/>
    <property type="evidence" value="ECO:0007669"/>
    <property type="project" value="UniProtKB-KW"/>
</dbReference>
<proteinExistence type="predicted"/>
<evidence type="ECO:0000256" key="2">
    <source>
        <dbReference type="SAM" id="Coils"/>
    </source>
</evidence>
<keyword evidence="2" id="KW-0175">Coiled coil</keyword>
<dbReference type="EMBL" id="UYJE01008451">
    <property type="protein sequence ID" value="VDI63956.1"/>
    <property type="molecule type" value="Genomic_DNA"/>
</dbReference>
<dbReference type="SUPFAM" id="SSF101898">
    <property type="entry name" value="NHL repeat"/>
    <property type="match status" value="1"/>
</dbReference>
<comment type="caution">
    <text evidence="5">The sequence shown here is derived from an EMBL/GenBank/DDBJ whole genome shotgun (WGS) entry which is preliminary data.</text>
</comment>
<dbReference type="CDD" id="cd19757">
    <property type="entry name" value="Bbox1"/>
    <property type="match status" value="1"/>
</dbReference>
<dbReference type="PANTHER" id="PTHR25462">
    <property type="entry name" value="BONUS, ISOFORM C-RELATED"/>
    <property type="match status" value="1"/>
</dbReference>
<dbReference type="AlphaFoldDB" id="A0A8B6GI45"/>
<gene>
    <name evidence="5" type="ORF">MGAL_10B077495</name>
</gene>
<evidence type="ECO:0000313" key="6">
    <source>
        <dbReference type="Proteomes" id="UP000596742"/>
    </source>
</evidence>
<dbReference type="OrthoDB" id="6078103at2759"/>
<dbReference type="PANTHER" id="PTHR25462:SF296">
    <property type="entry name" value="MEIOTIC P26, ISOFORM F"/>
    <property type="match status" value="1"/>
</dbReference>
<organism evidence="5 6">
    <name type="scientific">Mytilus galloprovincialis</name>
    <name type="common">Mediterranean mussel</name>
    <dbReference type="NCBI Taxonomy" id="29158"/>
    <lineage>
        <taxon>Eukaryota</taxon>
        <taxon>Metazoa</taxon>
        <taxon>Spiralia</taxon>
        <taxon>Lophotrochozoa</taxon>
        <taxon>Mollusca</taxon>
        <taxon>Bivalvia</taxon>
        <taxon>Autobranchia</taxon>
        <taxon>Pteriomorphia</taxon>
        <taxon>Mytilida</taxon>
        <taxon>Mytiloidea</taxon>
        <taxon>Mytilidae</taxon>
        <taxon>Mytilinae</taxon>
        <taxon>Mytilus</taxon>
    </lineage>
</organism>
<feature type="coiled-coil region" evidence="2">
    <location>
        <begin position="113"/>
        <end position="219"/>
    </location>
</feature>
<dbReference type="PROSITE" id="PS50119">
    <property type="entry name" value="ZF_BBOX"/>
    <property type="match status" value="1"/>
</dbReference>
<keyword evidence="1" id="KW-0863">Zinc-finger</keyword>
<keyword evidence="1" id="KW-0862">Zinc</keyword>
<keyword evidence="1" id="KW-0479">Metal-binding</keyword>
<dbReference type="Proteomes" id="UP000596742">
    <property type="component" value="Unassembled WGS sequence"/>
</dbReference>
<dbReference type="Gene3D" id="2.120.10.30">
    <property type="entry name" value="TolB, C-terminal domain"/>
    <property type="match status" value="1"/>
</dbReference>
<dbReference type="PROSITE" id="PS50222">
    <property type="entry name" value="EF_HAND_2"/>
    <property type="match status" value="1"/>
</dbReference>
<dbReference type="CDD" id="cd19776">
    <property type="entry name" value="Bbox2_TRIM25_C-IV"/>
    <property type="match status" value="1"/>
</dbReference>
<keyword evidence="6" id="KW-1185">Reference proteome</keyword>
<dbReference type="Gene3D" id="3.30.160.60">
    <property type="entry name" value="Classic Zinc Finger"/>
    <property type="match status" value="1"/>
</dbReference>
<evidence type="ECO:0000259" key="3">
    <source>
        <dbReference type="PROSITE" id="PS50119"/>
    </source>
</evidence>
<dbReference type="GO" id="GO:0005509">
    <property type="term" value="F:calcium ion binding"/>
    <property type="evidence" value="ECO:0007669"/>
    <property type="project" value="InterPro"/>
</dbReference>
<evidence type="ECO:0008006" key="7">
    <source>
        <dbReference type="Google" id="ProtNLM"/>
    </source>
</evidence>
<evidence type="ECO:0000313" key="5">
    <source>
        <dbReference type="EMBL" id="VDI63956.1"/>
    </source>
</evidence>
<evidence type="ECO:0000259" key="4">
    <source>
        <dbReference type="PROSITE" id="PS50222"/>
    </source>
</evidence>
<accession>A0A8B6GI45</accession>
<name>A0A8B6GI45_MYTGA</name>
<protein>
    <recommendedName>
        <fullName evidence="7">B box-type domain-containing protein</fullName>
    </recommendedName>
</protein>
<dbReference type="InterPro" id="IPR011042">
    <property type="entry name" value="6-blade_b-propeller_TolB-like"/>
</dbReference>